<keyword evidence="3" id="KW-1003">Cell membrane</keyword>
<gene>
    <name evidence="14" type="ORF">GWK17_16405</name>
</gene>
<feature type="domain" description="Anti-sigma K factor RskA C-terminal" evidence="12">
    <location>
        <begin position="140"/>
        <end position="260"/>
    </location>
</feature>
<keyword evidence="5" id="KW-1133">Transmembrane helix</keyword>
<evidence type="ECO:0000256" key="6">
    <source>
        <dbReference type="ARBA" id="ARBA00023136"/>
    </source>
</evidence>
<dbReference type="InterPro" id="IPR041916">
    <property type="entry name" value="Anti_sigma_zinc_sf"/>
</dbReference>
<dbReference type="AlphaFoldDB" id="A0A846TN04"/>
<dbReference type="InterPro" id="IPR027383">
    <property type="entry name" value="Znf_put"/>
</dbReference>
<evidence type="ECO:0000256" key="8">
    <source>
        <dbReference type="ARBA" id="ARBA00024438"/>
    </source>
</evidence>
<dbReference type="EMBL" id="JAAVUM010000012">
    <property type="protein sequence ID" value="NKE07032.1"/>
    <property type="molecule type" value="Genomic_DNA"/>
</dbReference>
<keyword evidence="4" id="KW-0812">Transmembrane</keyword>
<name>A0A846TN04_9BACI</name>
<protein>
    <recommendedName>
        <fullName evidence="8">Anti-sigma-W factor RsiW</fullName>
    </recommendedName>
    <alternativeName>
        <fullName evidence="10">Regulator of SigK</fullName>
    </alternativeName>
    <alternativeName>
        <fullName evidence="9">Sigma-K anti-sigma factor RskA</fullName>
    </alternativeName>
</protein>
<dbReference type="PANTHER" id="PTHR37461">
    <property type="entry name" value="ANTI-SIGMA-K FACTOR RSKA"/>
    <property type="match status" value="1"/>
</dbReference>
<comment type="caution">
    <text evidence="14">The sequence shown here is derived from an EMBL/GenBank/DDBJ whole genome shotgun (WGS) entry which is preliminary data.</text>
</comment>
<organism evidence="14 15">
    <name type="scientific">Mesobacillus selenatarsenatis</name>
    <dbReference type="NCBI Taxonomy" id="388741"/>
    <lineage>
        <taxon>Bacteria</taxon>
        <taxon>Bacillati</taxon>
        <taxon>Bacillota</taxon>
        <taxon>Bacilli</taxon>
        <taxon>Bacillales</taxon>
        <taxon>Bacillaceae</taxon>
        <taxon>Mesobacillus</taxon>
    </lineage>
</organism>
<evidence type="ECO:0000256" key="9">
    <source>
        <dbReference type="ARBA" id="ARBA00029829"/>
    </source>
</evidence>
<keyword evidence="6" id="KW-0472">Membrane</keyword>
<dbReference type="Proteomes" id="UP000587942">
    <property type="component" value="Unassembled WGS sequence"/>
</dbReference>
<evidence type="ECO:0000256" key="7">
    <source>
        <dbReference type="ARBA" id="ARBA00024353"/>
    </source>
</evidence>
<dbReference type="InterPro" id="IPR018764">
    <property type="entry name" value="RskA_C"/>
</dbReference>
<dbReference type="PANTHER" id="PTHR37461:SF1">
    <property type="entry name" value="ANTI-SIGMA-K FACTOR RSKA"/>
    <property type="match status" value="1"/>
</dbReference>
<proteinExistence type="inferred from homology"/>
<dbReference type="Gene3D" id="1.10.10.1320">
    <property type="entry name" value="Anti-sigma factor, zinc-finger domain"/>
    <property type="match status" value="1"/>
</dbReference>
<dbReference type="Pfam" id="PF13490">
    <property type="entry name" value="zf-HC2"/>
    <property type="match status" value="1"/>
</dbReference>
<dbReference type="Pfam" id="PF10099">
    <property type="entry name" value="RskA_C"/>
    <property type="match status" value="1"/>
</dbReference>
<evidence type="ECO:0000259" key="12">
    <source>
        <dbReference type="Pfam" id="PF10099"/>
    </source>
</evidence>
<evidence type="ECO:0000313" key="14">
    <source>
        <dbReference type="EMBL" id="NKE07032.1"/>
    </source>
</evidence>
<dbReference type="GO" id="GO:0016989">
    <property type="term" value="F:sigma factor antagonist activity"/>
    <property type="evidence" value="ECO:0007669"/>
    <property type="project" value="TreeGrafter"/>
</dbReference>
<dbReference type="GO" id="GO:0006417">
    <property type="term" value="P:regulation of translation"/>
    <property type="evidence" value="ECO:0007669"/>
    <property type="project" value="TreeGrafter"/>
</dbReference>
<dbReference type="RefSeq" id="WP_167833535.1">
    <property type="nucleotide sequence ID" value="NZ_JAAVUM010000012.1"/>
</dbReference>
<evidence type="ECO:0000256" key="5">
    <source>
        <dbReference type="ARBA" id="ARBA00022989"/>
    </source>
</evidence>
<evidence type="ECO:0000256" key="2">
    <source>
        <dbReference type="ARBA" id="ARBA00004236"/>
    </source>
</evidence>
<feature type="domain" description="Putative zinc-finger" evidence="13">
    <location>
        <begin position="7"/>
        <end position="37"/>
    </location>
</feature>
<comment type="subcellular location">
    <subcellularLocation>
        <location evidence="2">Cell membrane</location>
    </subcellularLocation>
    <subcellularLocation>
        <location evidence="1">Membrane</location>
        <topology evidence="1">Single-pass membrane protein</topology>
    </subcellularLocation>
</comment>
<reference evidence="14 15" key="1">
    <citation type="submission" date="2020-03" db="EMBL/GenBank/DDBJ databases">
        <authorList>
            <person name="Sun Q."/>
        </authorList>
    </citation>
    <scope>NUCLEOTIDE SEQUENCE [LARGE SCALE GENOMIC DNA]</scope>
    <source>
        <strain evidence="14 15">KACC 21451</strain>
    </source>
</reference>
<evidence type="ECO:0000256" key="1">
    <source>
        <dbReference type="ARBA" id="ARBA00004167"/>
    </source>
</evidence>
<feature type="region of interest" description="Disordered" evidence="11">
    <location>
        <begin position="88"/>
        <end position="107"/>
    </location>
</feature>
<evidence type="ECO:0000256" key="11">
    <source>
        <dbReference type="SAM" id="MobiDB-lite"/>
    </source>
</evidence>
<evidence type="ECO:0000256" key="3">
    <source>
        <dbReference type="ARBA" id="ARBA00022475"/>
    </source>
</evidence>
<evidence type="ECO:0000313" key="15">
    <source>
        <dbReference type="Proteomes" id="UP000587942"/>
    </source>
</evidence>
<sequence>MTDHKACEYLLDYFNNTLTDEEKSLFENHLATCKDCREELEELTMLTADLPFSAELVEPNEGMKDRILASVFEEKEQAEQAEKFVKPADTEEVEKPAKTEEVKKPAEMKETKRRNYSWLQPLLAASLLLSLSANAYFYLSQNGQEISEPSREGTDEIVKQVQLAVSEGYEGNAEAAMIKKEEGMALVVQASNLKPLTGNEAYQVWLIDEAGEKFRAGTFRTNSEGNGAVTYSVNYEGEHNWTTIAVTLEPTPDSKQPKGDIVLASQL</sequence>
<evidence type="ECO:0000256" key="4">
    <source>
        <dbReference type="ARBA" id="ARBA00022692"/>
    </source>
</evidence>
<comment type="similarity">
    <text evidence="7">Belongs to the zinc-associated anti-sigma factor (ZAS) superfamily. Anti-sigma-W factor family.</text>
</comment>
<dbReference type="InterPro" id="IPR051474">
    <property type="entry name" value="Anti-sigma-K/W_factor"/>
</dbReference>
<dbReference type="GO" id="GO:0005886">
    <property type="term" value="C:plasma membrane"/>
    <property type="evidence" value="ECO:0007669"/>
    <property type="project" value="UniProtKB-SubCell"/>
</dbReference>
<accession>A0A846TN04</accession>
<evidence type="ECO:0000256" key="10">
    <source>
        <dbReference type="ARBA" id="ARBA00030803"/>
    </source>
</evidence>
<evidence type="ECO:0000259" key="13">
    <source>
        <dbReference type="Pfam" id="PF13490"/>
    </source>
</evidence>